<feature type="compositionally biased region" description="Polar residues" evidence="1">
    <location>
        <begin position="159"/>
        <end position="168"/>
    </location>
</feature>
<name>A0A2A9MAV6_BESBE</name>
<comment type="caution">
    <text evidence="2">The sequence shown here is derived from an EMBL/GenBank/DDBJ whole genome shotgun (WGS) entry which is preliminary data.</text>
</comment>
<evidence type="ECO:0000313" key="3">
    <source>
        <dbReference type="Proteomes" id="UP000224006"/>
    </source>
</evidence>
<accession>A0A2A9MAV6</accession>
<reference evidence="2 3" key="1">
    <citation type="submission" date="2017-09" db="EMBL/GenBank/DDBJ databases">
        <title>Genome sequencing of Besnoitia besnoiti strain Bb-Ger1.</title>
        <authorList>
            <person name="Schares G."/>
            <person name="Venepally P."/>
            <person name="Lorenzi H.A."/>
        </authorList>
    </citation>
    <scope>NUCLEOTIDE SEQUENCE [LARGE SCALE GENOMIC DNA]</scope>
    <source>
        <strain evidence="2 3">Bb-Ger1</strain>
    </source>
</reference>
<feature type="region of interest" description="Disordered" evidence="1">
    <location>
        <begin position="892"/>
        <end position="911"/>
    </location>
</feature>
<feature type="region of interest" description="Disordered" evidence="1">
    <location>
        <begin position="39"/>
        <end position="66"/>
    </location>
</feature>
<feature type="compositionally biased region" description="Polar residues" evidence="1">
    <location>
        <begin position="139"/>
        <end position="150"/>
    </location>
</feature>
<dbReference type="EMBL" id="NWUJ01000009">
    <property type="protein sequence ID" value="PFH33066.1"/>
    <property type="molecule type" value="Genomic_DNA"/>
</dbReference>
<feature type="region of interest" description="Disordered" evidence="1">
    <location>
        <begin position="210"/>
        <end position="246"/>
    </location>
</feature>
<dbReference type="KEGG" id="bbes:BESB_082650"/>
<evidence type="ECO:0000313" key="2">
    <source>
        <dbReference type="EMBL" id="PFH33066.1"/>
    </source>
</evidence>
<feature type="compositionally biased region" description="Polar residues" evidence="1">
    <location>
        <begin position="754"/>
        <end position="771"/>
    </location>
</feature>
<dbReference type="GeneID" id="40313191"/>
<dbReference type="Proteomes" id="UP000224006">
    <property type="component" value="Chromosome VIII"/>
</dbReference>
<protein>
    <submittedName>
        <fullName evidence="2">TBC domain-containing protein</fullName>
    </submittedName>
</protein>
<feature type="region of interest" description="Disordered" evidence="1">
    <location>
        <begin position="735"/>
        <end position="790"/>
    </location>
</feature>
<evidence type="ECO:0000256" key="1">
    <source>
        <dbReference type="SAM" id="MobiDB-lite"/>
    </source>
</evidence>
<feature type="region of interest" description="Disordered" evidence="1">
    <location>
        <begin position="1262"/>
        <end position="1293"/>
    </location>
</feature>
<dbReference type="OrthoDB" id="361497at2759"/>
<feature type="region of interest" description="Disordered" evidence="1">
    <location>
        <begin position="276"/>
        <end position="309"/>
    </location>
</feature>
<sequence length="1349" mass="145899">MKLVGDFHGSPSLCDFPDGGHACTRGGGDYAASVRVAAQELPSKGSAPADRQSDGTETLTSEDGRLCQRTEVELDISGKKCNCSSEAAGEQSANPRSLCTVSEHLTPVSPTSPSPLSSVPSNTEASSASANACPVQPEVASSSLQEQTISAAEGPSRAPSDSKSPTFAGNSCARDLTLCSSASTPRRSQLPVIADEPSSHGELRDILTQTNDPSVRTQQRDCGKRVGFSNDASIRQKDSGKGVRRPGLSLSEWMTLLQVSRADAVRVNSVVDEFERRKVRPESNKQKSAEGSRCGSATCPTSPATGGVGKGDPVATEDLDLHLLAGDVARQRWINDRNPPRSETAQGYAEDDVKIKRLLTDAVSIFCIMNGVSYWQGMHDLCAAFLFLSPTPSLPQLVLLFEAFVMLFAPWLLLPPQQSLEHSANVTRLFRQLLQFFSPAVTSEVERLIPSVTWSQTTLIHTLGFSRFRDPRTLLAIWRCILELRAPDDATPLGYFFFLLAYADLHKEELRKYPEIIINSDVSFDHSCFSREPCPACHEEEIPSSTSAISQLDDSSELPTWQRSFPLRRVLHCMFKLYSLTPPTALQDLQALIVTCSSLARSGLRDSLPRHLSRISPVSPVRQQEQFAKETAQFFSASSSDPSSLAMSSEMRAATDTSAKAKMDLMSLQNSLCLSLDPLDLLTELHTPLRCRQDAFDSVSRHLVSPTSITLDSSSNDDAFYGLLALIRGAMSSRRARNSTSRSGIPEAPAEGGASQTSASCEEDSISSNVDLASHSREARDGATCPMSKGPLARSRVLEKRGTAGACPIVDTSAASAWISDSVEVHFLDLRSASQRQCGPAVQTLLGLGPDRLPGGARYRVIPVRTQRGLRKAVDNCSINAKDSQAGRRSLTVGWGRLPSSGPTPSTLEAGSSSLCQHQASEPAAFDNMHVMRRSALPQIIAGDAGKSCPTSAGLRKRIAQGPCEVQGSLKNYVSVQQSRGVAVEGSGVWLMRRRRHRKGVVREKNVQSVSRNKLVQTTTPLGTHDREEGGHNSISLDNLIDDIHETETTTPEVMRIWILIPDGTQINEELLDFGLLYPNVPWSEMSVLQEAYVRLTSAAVRGVLLLNGGFSALKGAIQRLQPSLRDRLTPRPVSSAALQAVELLEQRGSTRDGTADLPLLAATSDPAGVHTAVNLRETVAHLPEDLELRSGVCTRKEYILTLQQIPRLQRRRRKVRSPDLPVKVSADSETPAPGTPTSAMRGVGQAIATWLFDRGEPVKRANSHNASNSHYQNGQLLPSGQVPTKGQVPTPANKDIQKHQRMSFLMSSPVSWSQCAPSIAGAALVERPPVAEETARYCPVSGTASGPH</sequence>
<feature type="compositionally biased region" description="Basic and acidic residues" evidence="1">
    <location>
        <begin position="276"/>
        <end position="290"/>
    </location>
</feature>
<feature type="compositionally biased region" description="Low complexity" evidence="1">
    <location>
        <begin position="105"/>
        <end position="132"/>
    </location>
</feature>
<gene>
    <name evidence="2" type="ORF">BESB_082650</name>
</gene>
<feature type="region of interest" description="Disordered" evidence="1">
    <location>
        <begin position="1211"/>
        <end position="1241"/>
    </location>
</feature>
<keyword evidence="3" id="KW-1185">Reference proteome</keyword>
<proteinExistence type="predicted"/>
<dbReference type="RefSeq" id="XP_029217075.1">
    <property type="nucleotide sequence ID" value="XM_029366615.1"/>
</dbReference>
<feature type="region of interest" description="Disordered" evidence="1">
    <location>
        <begin position="103"/>
        <end position="168"/>
    </location>
</feature>
<dbReference type="VEuPathDB" id="ToxoDB:BESB_082650"/>
<dbReference type="STRING" id="94643.A0A2A9MAV6"/>
<feature type="compositionally biased region" description="Polar residues" evidence="1">
    <location>
        <begin position="901"/>
        <end position="911"/>
    </location>
</feature>
<feature type="compositionally biased region" description="Polar residues" evidence="1">
    <location>
        <begin position="1264"/>
        <end position="1285"/>
    </location>
</feature>
<organism evidence="2 3">
    <name type="scientific">Besnoitia besnoiti</name>
    <name type="common">Apicomplexan protozoan</name>
    <dbReference type="NCBI Taxonomy" id="94643"/>
    <lineage>
        <taxon>Eukaryota</taxon>
        <taxon>Sar</taxon>
        <taxon>Alveolata</taxon>
        <taxon>Apicomplexa</taxon>
        <taxon>Conoidasida</taxon>
        <taxon>Coccidia</taxon>
        <taxon>Eucoccidiorida</taxon>
        <taxon>Eimeriorina</taxon>
        <taxon>Sarcocystidae</taxon>
        <taxon>Besnoitia</taxon>
    </lineage>
</organism>